<keyword evidence="2" id="KW-0175">Coiled coil</keyword>
<evidence type="ECO:0000259" key="4">
    <source>
        <dbReference type="PROSITE" id="PS50883"/>
    </source>
</evidence>
<dbReference type="Proteomes" id="UP000184315">
    <property type="component" value="Unassembled WGS sequence"/>
</dbReference>
<dbReference type="InterPro" id="IPR043128">
    <property type="entry name" value="Rev_trsase/Diguanyl_cyclase"/>
</dbReference>
<dbReference type="PANTHER" id="PTHR44757:SF2">
    <property type="entry name" value="BIOFILM ARCHITECTURE MAINTENANCE PROTEIN MBAA"/>
    <property type="match status" value="1"/>
</dbReference>
<dbReference type="PROSITE" id="PS50883">
    <property type="entry name" value="EAL"/>
    <property type="match status" value="1"/>
</dbReference>
<dbReference type="SMART" id="SM00448">
    <property type="entry name" value="REC"/>
    <property type="match status" value="1"/>
</dbReference>
<dbReference type="Gene3D" id="3.20.20.450">
    <property type="entry name" value="EAL domain"/>
    <property type="match status" value="1"/>
</dbReference>
<dbReference type="RefSeq" id="WP_072717951.1">
    <property type="nucleotide sequence ID" value="NZ_LN889782.1"/>
</dbReference>
<feature type="coiled-coil region" evidence="2">
    <location>
        <begin position="128"/>
        <end position="191"/>
    </location>
</feature>
<dbReference type="PANTHER" id="PTHR44757">
    <property type="entry name" value="DIGUANYLATE CYCLASE DGCP"/>
    <property type="match status" value="1"/>
</dbReference>
<keyword evidence="7" id="KW-1185">Reference proteome</keyword>
<dbReference type="GO" id="GO:0000160">
    <property type="term" value="P:phosphorelay signal transduction system"/>
    <property type="evidence" value="ECO:0007669"/>
    <property type="project" value="InterPro"/>
</dbReference>
<dbReference type="PROSITE" id="PS50887">
    <property type="entry name" value="GGDEF"/>
    <property type="match status" value="1"/>
</dbReference>
<feature type="domain" description="Response regulatory" evidence="3">
    <location>
        <begin position="10"/>
        <end position="126"/>
    </location>
</feature>
<dbReference type="AlphaFoldDB" id="A0A1J1LFR7"/>
<dbReference type="CDD" id="cd01948">
    <property type="entry name" value="EAL"/>
    <property type="match status" value="1"/>
</dbReference>
<dbReference type="InterPro" id="IPR001789">
    <property type="entry name" value="Sig_transdc_resp-reg_receiver"/>
</dbReference>
<organism evidence="6 7">
    <name type="scientific">Planktothrix tepida PCC 9214</name>
    <dbReference type="NCBI Taxonomy" id="671072"/>
    <lineage>
        <taxon>Bacteria</taxon>
        <taxon>Bacillati</taxon>
        <taxon>Cyanobacteriota</taxon>
        <taxon>Cyanophyceae</taxon>
        <taxon>Oscillatoriophycideae</taxon>
        <taxon>Oscillatoriales</taxon>
        <taxon>Microcoleaceae</taxon>
        <taxon>Planktothrix</taxon>
    </lineage>
</organism>
<evidence type="ECO:0000259" key="5">
    <source>
        <dbReference type="PROSITE" id="PS50887"/>
    </source>
</evidence>
<feature type="modified residue" description="4-aspartylphosphate" evidence="1">
    <location>
        <position position="59"/>
    </location>
</feature>
<evidence type="ECO:0000313" key="6">
    <source>
        <dbReference type="EMBL" id="CUR31014.1"/>
    </source>
</evidence>
<dbReference type="SUPFAM" id="SSF52172">
    <property type="entry name" value="CheY-like"/>
    <property type="match status" value="1"/>
</dbReference>
<protein>
    <submittedName>
        <fullName evidence="6">Response regulator receiver modulated diguanylate cyclase/phosphodiesterase</fullName>
    </submittedName>
</protein>
<dbReference type="InterPro" id="IPR052155">
    <property type="entry name" value="Biofilm_reg_signaling"/>
</dbReference>
<dbReference type="CDD" id="cd19920">
    <property type="entry name" value="REC_PA4781-like"/>
    <property type="match status" value="1"/>
</dbReference>
<dbReference type="OrthoDB" id="425396at2"/>
<feature type="domain" description="GGDEF" evidence="5">
    <location>
        <begin position="223"/>
        <end position="356"/>
    </location>
</feature>
<reference evidence="7" key="1">
    <citation type="submission" date="2015-10" db="EMBL/GenBank/DDBJ databases">
        <authorList>
            <person name="Regsiter A."/>
            <person name="william w."/>
        </authorList>
    </citation>
    <scope>NUCLEOTIDE SEQUENCE [LARGE SCALE GENOMIC DNA]</scope>
</reference>
<dbReference type="InterPro" id="IPR001633">
    <property type="entry name" value="EAL_dom"/>
</dbReference>
<name>A0A1J1LFR7_9CYAN</name>
<dbReference type="NCBIfam" id="TIGR00254">
    <property type="entry name" value="GGDEF"/>
    <property type="match status" value="1"/>
</dbReference>
<evidence type="ECO:0000259" key="3">
    <source>
        <dbReference type="PROSITE" id="PS50110"/>
    </source>
</evidence>
<evidence type="ECO:0000313" key="7">
    <source>
        <dbReference type="Proteomes" id="UP000184315"/>
    </source>
</evidence>
<dbReference type="CDD" id="cd01949">
    <property type="entry name" value="GGDEF"/>
    <property type="match status" value="1"/>
</dbReference>
<accession>A0A1J1LFR7</accession>
<dbReference type="InterPro" id="IPR035919">
    <property type="entry name" value="EAL_sf"/>
</dbReference>
<dbReference type="Pfam" id="PF00072">
    <property type="entry name" value="Response_reg"/>
    <property type="match status" value="1"/>
</dbReference>
<dbReference type="Gene3D" id="3.30.70.270">
    <property type="match status" value="1"/>
</dbReference>
<dbReference type="EMBL" id="CZDF01000132">
    <property type="protein sequence ID" value="CUR31014.1"/>
    <property type="molecule type" value="Genomic_DNA"/>
</dbReference>
<dbReference type="SUPFAM" id="SSF55073">
    <property type="entry name" value="Nucleotide cyclase"/>
    <property type="match status" value="1"/>
</dbReference>
<sequence length="635" mass="72442">MNTVVKPRYKILVIDDNPINVDLLFEYLDYAGFEVWKALDGESGLEIIDQNTPDLILLDVMMPDWDGFEICTHLKANPAYSEIPVIFITALAEIQQKVKGLNLGAVDYITKPFDQSEILARINLHLKLYALNSQLKSEIQEKRQAEQALNQLNLELEKRVQERTSQLQSTLEELQQAQQKLLEREQQLHYKAYHDPLTGLPNRAWCISQLKTLIEQAKSDSNYHYAVLFLDLDRFNVINDSLGHLLGDKLLQKVAKRLESCLTSNLHIARLGGDEFVIIVEKITDEQEVMTIAQKILDVLSPVFQLNQYEVYTGGSIGITFSKFGYYHPEDILRDADVAMYSAKANGKGCYQLLTSELQQQAMSRLQLENDLRRAIQNQEFSLYYQPIIALSHSQKLGFEALIRWHHPQKGMIPPDQFIPVAEETGLIIELGWWVIKTALNQIEIWQEQFPGFSEIAINVNVAPQQLMLVSFSEQVQELFSHFKIKSHQIKFEITEGSLLKTGSHHIEALKRLKNLGIQFCIDDFGTGYSSLSRLHEFPIDTLKIDRSFVRQIGSNQGEIELIRTIITLAHGLGMDVVAEGIETKSQLNQLSLLGCEWGQGFLFSKPLNSIDATQYLVALLTSKWKQERVKALLM</sequence>
<dbReference type="Pfam" id="PF00990">
    <property type="entry name" value="GGDEF"/>
    <property type="match status" value="1"/>
</dbReference>
<dbReference type="SMART" id="SM00052">
    <property type="entry name" value="EAL"/>
    <property type="match status" value="1"/>
</dbReference>
<proteinExistence type="predicted"/>
<gene>
    <name evidence="6" type="ORF">PL9214290605</name>
</gene>
<dbReference type="Gene3D" id="3.40.50.2300">
    <property type="match status" value="1"/>
</dbReference>
<dbReference type="Pfam" id="PF00563">
    <property type="entry name" value="EAL"/>
    <property type="match status" value="1"/>
</dbReference>
<dbReference type="SMART" id="SM00267">
    <property type="entry name" value="GGDEF"/>
    <property type="match status" value="1"/>
</dbReference>
<feature type="domain" description="EAL" evidence="4">
    <location>
        <begin position="365"/>
        <end position="621"/>
    </location>
</feature>
<keyword evidence="1" id="KW-0597">Phosphoprotein</keyword>
<dbReference type="PROSITE" id="PS50110">
    <property type="entry name" value="RESPONSE_REGULATORY"/>
    <property type="match status" value="1"/>
</dbReference>
<dbReference type="InterPro" id="IPR000160">
    <property type="entry name" value="GGDEF_dom"/>
</dbReference>
<dbReference type="InterPro" id="IPR011006">
    <property type="entry name" value="CheY-like_superfamily"/>
</dbReference>
<evidence type="ECO:0000256" key="1">
    <source>
        <dbReference type="PROSITE-ProRule" id="PRU00169"/>
    </source>
</evidence>
<evidence type="ECO:0000256" key="2">
    <source>
        <dbReference type="SAM" id="Coils"/>
    </source>
</evidence>
<dbReference type="SUPFAM" id="SSF141868">
    <property type="entry name" value="EAL domain-like"/>
    <property type="match status" value="1"/>
</dbReference>
<dbReference type="InterPro" id="IPR029787">
    <property type="entry name" value="Nucleotide_cyclase"/>
</dbReference>
<dbReference type="STRING" id="671072.PL9214290605"/>